<comment type="catalytic activity">
    <reaction evidence="13">
        <text>a lipid A disaccharide + ATP = a lipid IVA + ADP + H(+)</text>
        <dbReference type="Rhea" id="RHEA:67840"/>
        <dbReference type="ChEBI" id="CHEBI:15378"/>
        <dbReference type="ChEBI" id="CHEBI:30616"/>
        <dbReference type="ChEBI" id="CHEBI:176343"/>
        <dbReference type="ChEBI" id="CHEBI:176425"/>
        <dbReference type="ChEBI" id="CHEBI:456216"/>
        <dbReference type="EC" id="2.7.1.130"/>
    </reaction>
</comment>
<keyword evidence="5 13" id="KW-0444">Lipid biosynthesis</keyword>
<keyword evidence="7 13" id="KW-0808">Transferase</keyword>
<comment type="caution">
    <text evidence="14">The sequence shown here is derived from an EMBL/GenBank/DDBJ whole genome shotgun (WGS) entry which is preliminary data.</text>
</comment>
<evidence type="ECO:0000256" key="8">
    <source>
        <dbReference type="ARBA" id="ARBA00022741"/>
    </source>
</evidence>
<evidence type="ECO:0000256" key="11">
    <source>
        <dbReference type="ARBA" id="ARBA00023098"/>
    </source>
</evidence>
<name>A1ZDE2_MICM2</name>
<dbReference type="EC" id="2.7.1.130" evidence="3 13"/>
<evidence type="ECO:0000256" key="1">
    <source>
        <dbReference type="ARBA" id="ARBA00002274"/>
    </source>
</evidence>
<dbReference type="PANTHER" id="PTHR42724">
    <property type="entry name" value="TETRAACYLDISACCHARIDE 4'-KINASE"/>
    <property type="match status" value="1"/>
</dbReference>
<dbReference type="PANTHER" id="PTHR42724:SF1">
    <property type="entry name" value="TETRAACYLDISACCHARIDE 4'-KINASE, MITOCHONDRIAL-RELATED"/>
    <property type="match status" value="1"/>
</dbReference>
<evidence type="ECO:0000256" key="6">
    <source>
        <dbReference type="ARBA" id="ARBA00022556"/>
    </source>
</evidence>
<feature type="binding site" evidence="13">
    <location>
        <begin position="47"/>
        <end position="54"/>
    </location>
    <ligand>
        <name>ATP</name>
        <dbReference type="ChEBI" id="CHEBI:30616"/>
    </ligand>
</feature>
<keyword evidence="6 13" id="KW-0441">Lipid A biosynthesis</keyword>
<keyword evidence="15" id="KW-1185">Reference proteome</keyword>
<dbReference type="Proteomes" id="UP000004095">
    <property type="component" value="Unassembled WGS sequence"/>
</dbReference>
<dbReference type="eggNOG" id="COG1663">
    <property type="taxonomic scope" value="Bacteria"/>
</dbReference>
<dbReference type="GO" id="GO:0005524">
    <property type="term" value="F:ATP binding"/>
    <property type="evidence" value="ECO:0007669"/>
    <property type="project" value="UniProtKB-UniRule"/>
</dbReference>
<dbReference type="GO" id="GO:0009029">
    <property type="term" value="F:lipid-A 4'-kinase activity"/>
    <property type="evidence" value="ECO:0007669"/>
    <property type="project" value="UniProtKB-UniRule"/>
</dbReference>
<keyword evidence="9 13" id="KW-0418">Kinase</keyword>
<dbReference type="NCBIfam" id="TIGR00682">
    <property type="entry name" value="lpxK"/>
    <property type="match status" value="1"/>
</dbReference>
<keyword evidence="10 13" id="KW-0067">ATP-binding</keyword>
<gene>
    <name evidence="13" type="primary">lpxK</name>
    <name evidence="14" type="ORF">M23134_05187</name>
</gene>
<keyword evidence="11 13" id="KW-0443">Lipid metabolism</keyword>
<evidence type="ECO:0000256" key="13">
    <source>
        <dbReference type="HAMAP-Rule" id="MF_00409"/>
    </source>
</evidence>
<comment type="pathway">
    <text evidence="2 13">Glycolipid biosynthesis; lipid IV(A) biosynthesis; lipid IV(A) from (3R)-3-hydroxytetradecanoyl-[acyl-carrier-protein] and UDP-N-acetyl-alpha-D-glucosamine: step 6/6.</text>
</comment>
<accession>A1ZDE2</accession>
<sequence length="349" mass="39504">MNFTQILLYPFTLLYGLITDFRNHLYNIGQRPAIKFDTNVINVGNLTVGGTGKTPHVEYLIRLLGKHYQVATLSRGYGRDSKGFILADEQATATTIGDEPMQFYKKYGTQAVVSVGEERALAIPYILTEHPEVQVILLDDAYQHRAVTPSFNILLTDYQRLFYMDHPFPAGRLRERRRGAKRADVVIVSKCPDSLAAAKQVEIRANIKKYTTPNVAVFFTGIRYQTPQPIFASPPLGDSLPKNAVLVSGIAQGDLLEQYVSQHFNLASHIRFRDHQNYTKADAERVKKAFESVSSHDTILLTTEKDFVKLGAKAFEHILGDLPFYYIPIEIYFLNQQSVFDQLIKEVIV</sequence>
<evidence type="ECO:0000256" key="2">
    <source>
        <dbReference type="ARBA" id="ARBA00004870"/>
    </source>
</evidence>
<evidence type="ECO:0000256" key="7">
    <source>
        <dbReference type="ARBA" id="ARBA00022679"/>
    </source>
</evidence>
<dbReference type="UniPathway" id="UPA00359">
    <property type="reaction ID" value="UER00482"/>
</dbReference>
<dbReference type="GO" id="GO:0005886">
    <property type="term" value="C:plasma membrane"/>
    <property type="evidence" value="ECO:0007669"/>
    <property type="project" value="TreeGrafter"/>
</dbReference>
<dbReference type="GO" id="GO:0009244">
    <property type="term" value="P:lipopolysaccharide core region biosynthetic process"/>
    <property type="evidence" value="ECO:0007669"/>
    <property type="project" value="TreeGrafter"/>
</dbReference>
<keyword evidence="8 13" id="KW-0547">Nucleotide-binding</keyword>
<evidence type="ECO:0000256" key="3">
    <source>
        <dbReference type="ARBA" id="ARBA00012071"/>
    </source>
</evidence>
<organism evidence="14 15">
    <name type="scientific">Microscilla marina ATCC 23134</name>
    <dbReference type="NCBI Taxonomy" id="313606"/>
    <lineage>
        <taxon>Bacteria</taxon>
        <taxon>Pseudomonadati</taxon>
        <taxon>Bacteroidota</taxon>
        <taxon>Cytophagia</taxon>
        <taxon>Cytophagales</taxon>
        <taxon>Microscillaceae</taxon>
        <taxon>Microscilla</taxon>
    </lineage>
</organism>
<evidence type="ECO:0000313" key="14">
    <source>
        <dbReference type="EMBL" id="EAY31681.1"/>
    </source>
</evidence>
<evidence type="ECO:0000256" key="9">
    <source>
        <dbReference type="ARBA" id="ARBA00022777"/>
    </source>
</evidence>
<dbReference type="OrthoDB" id="9766423at2"/>
<dbReference type="InterPro" id="IPR027417">
    <property type="entry name" value="P-loop_NTPase"/>
</dbReference>
<evidence type="ECO:0000256" key="10">
    <source>
        <dbReference type="ARBA" id="ARBA00022840"/>
    </source>
</evidence>
<evidence type="ECO:0000256" key="5">
    <source>
        <dbReference type="ARBA" id="ARBA00022516"/>
    </source>
</evidence>
<comment type="function">
    <text evidence="1 13">Transfers the gamma-phosphate of ATP to the 4'-position of a tetraacyldisaccharide 1-phosphate intermediate (termed DS-1-P) to form tetraacyldisaccharide 1,4'-bis-phosphate (lipid IVA).</text>
</comment>
<evidence type="ECO:0000256" key="4">
    <source>
        <dbReference type="ARBA" id="ARBA00016436"/>
    </source>
</evidence>
<protein>
    <recommendedName>
        <fullName evidence="4 13">Tetraacyldisaccharide 4'-kinase</fullName>
        <ecNumber evidence="3 13">2.7.1.130</ecNumber>
    </recommendedName>
    <alternativeName>
        <fullName evidence="12 13">Lipid A 4'-kinase</fullName>
    </alternativeName>
</protein>
<dbReference type="EMBL" id="AAWS01000002">
    <property type="protein sequence ID" value="EAY31681.1"/>
    <property type="molecule type" value="Genomic_DNA"/>
</dbReference>
<comment type="similarity">
    <text evidence="13">Belongs to the LpxK family.</text>
</comment>
<dbReference type="RefSeq" id="WP_002693493.1">
    <property type="nucleotide sequence ID" value="NZ_AAWS01000002.1"/>
</dbReference>
<dbReference type="AlphaFoldDB" id="A1ZDE2"/>
<proteinExistence type="inferred from homology"/>
<evidence type="ECO:0000256" key="12">
    <source>
        <dbReference type="ARBA" id="ARBA00029757"/>
    </source>
</evidence>
<dbReference type="InterPro" id="IPR003758">
    <property type="entry name" value="LpxK"/>
</dbReference>
<evidence type="ECO:0000313" key="15">
    <source>
        <dbReference type="Proteomes" id="UP000004095"/>
    </source>
</evidence>
<dbReference type="Pfam" id="PF02606">
    <property type="entry name" value="LpxK"/>
    <property type="match status" value="1"/>
</dbReference>
<dbReference type="HAMAP" id="MF_00409">
    <property type="entry name" value="LpxK"/>
    <property type="match status" value="1"/>
</dbReference>
<reference evidence="14 15" key="1">
    <citation type="submission" date="2007-01" db="EMBL/GenBank/DDBJ databases">
        <authorList>
            <person name="Haygood M."/>
            <person name="Podell S."/>
            <person name="Anderson C."/>
            <person name="Hopkinson B."/>
            <person name="Roe K."/>
            <person name="Barbeau K."/>
            <person name="Gaasterland T."/>
            <person name="Ferriera S."/>
            <person name="Johnson J."/>
            <person name="Kravitz S."/>
            <person name="Beeson K."/>
            <person name="Sutton G."/>
            <person name="Rogers Y.-H."/>
            <person name="Friedman R."/>
            <person name="Frazier M."/>
            <person name="Venter J.C."/>
        </authorList>
    </citation>
    <scope>NUCLEOTIDE SEQUENCE [LARGE SCALE GENOMIC DNA]</scope>
    <source>
        <strain evidence="14 15">ATCC 23134</strain>
    </source>
</reference>
<dbReference type="SUPFAM" id="SSF52540">
    <property type="entry name" value="P-loop containing nucleoside triphosphate hydrolases"/>
    <property type="match status" value="1"/>
</dbReference>
<dbReference type="GO" id="GO:0009245">
    <property type="term" value="P:lipid A biosynthetic process"/>
    <property type="evidence" value="ECO:0007669"/>
    <property type="project" value="UniProtKB-UniRule"/>
</dbReference>